<sequence>MPVSTMPFVQDFLQVAFQLGNEPKVGLILKSMQSTQRV</sequence>
<organism evidence="1 2">
    <name type="scientific">Rhodoferax antarcticus ANT.BR</name>
    <dbReference type="NCBI Taxonomy" id="1111071"/>
    <lineage>
        <taxon>Bacteria</taxon>
        <taxon>Pseudomonadati</taxon>
        <taxon>Pseudomonadota</taxon>
        <taxon>Betaproteobacteria</taxon>
        <taxon>Burkholderiales</taxon>
        <taxon>Comamonadaceae</taxon>
        <taxon>Rhodoferax</taxon>
    </lineage>
</organism>
<reference evidence="1 2" key="1">
    <citation type="submission" date="2017-01" db="EMBL/GenBank/DDBJ databases">
        <title>Genome sequence of Rhodoferax antarcticus ANT.BR, a psychrophilic purple nonsulfur bacterium from an Antarctic microbial mat.</title>
        <authorList>
            <person name="Baker J."/>
            <person name="Riester C."/>
            <person name="Skinner B."/>
            <person name="Newell A."/>
            <person name="Swingley W."/>
            <person name="Madigan M."/>
            <person name="Jung D."/>
            <person name="Asao M."/>
            <person name="Chen M."/>
            <person name="Loughlin P."/>
            <person name="Pan H."/>
            <person name="Lin S."/>
            <person name="Li N."/>
            <person name="Shaw J."/>
            <person name="Prado M."/>
            <person name="Sherman C."/>
            <person name="Li X."/>
            <person name="Tang J."/>
            <person name="Blankenship R."/>
            <person name="Zhao T."/>
            <person name="Touchman J."/>
            <person name="Sattley M."/>
        </authorList>
    </citation>
    <scope>NUCLEOTIDE SEQUENCE [LARGE SCALE GENOMIC DNA]</scope>
    <source>
        <strain evidence="1 2">ANT.BR</strain>
    </source>
</reference>
<evidence type="ECO:0000313" key="2">
    <source>
        <dbReference type="Proteomes" id="UP000185911"/>
    </source>
</evidence>
<dbReference type="Proteomes" id="UP000185911">
    <property type="component" value="Unassembled WGS sequence"/>
</dbReference>
<dbReference type="EMBL" id="MSYM01000017">
    <property type="protein sequence ID" value="OLP05352.1"/>
    <property type="molecule type" value="Genomic_DNA"/>
</dbReference>
<accession>A0A1Q8YBI5</accession>
<proteinExistence type="predicted"/>
<dbReference type="AlphaFoldDB" id="A0A1Q8YBI5"/>
<gene>
    <name evidence="1" type="ORF">BLL52_3477</name>
</gene>
<evidence type="ECO:0000313" key="1">
    <source>
        <dbReference type="EMBL" id="OLP05352.1"/>
    </source>
</evidence>
<name>A0A1Q8YBI5_9BURK</name>
<protein>
    <submittedName>
        <fullName evidence="1">Uncharacterized protein</fullName>
    </submittedName>
</protein>
<comment type="caution">
    <text evidence="1">The sequence shown here is derived from an EMBL/GenBank/DDBJ whole genome shotgun (WGS) entry which is preliminary data.</text>
</comment>
<keyword evidence="2" id="KW-1185">Reference proteome</keyword>